<name>A0ABU7USN7_9CLOT</name>
<reference evidence="1 2" key="1">
    <citation type="submission" date="2023-11" db="EMBL/GenBank/DDBJ databases">
        <title>Draft genome sequence of a psychrophilic Clostridium strain from permafrost water brine.</title>
        <authorList>
            <person name="Shcherbakova V.A."/>
            <person name="Trubitsyn V.E."/>
            <person name="Zakharyuk A.G."/>
        </authorList>
    </citation>
    <scope>NUCLEOTIDE SEQUENCE [LARGE SCALE GENOMIC DNA]</scope>
    <source>
        <strain evidence="1 2">14F</strain>
    </source>
</reference>
<keyword evidence="2" id="KW-1185">Reference proteome</keyword>
<evidence type="ECO:0000313" key="1">
    <source>
        <dbReference type="EMBL" id="MEF2113874.1"/>
    </source>
</evidence>
<gene>
    <name evidence="1" type="ORF">SJI18_16320</name>
</gene>
<organism evidence="1 2">
    <name type="scientific">Clostridium frigoriphilum</name>
    <dbReference type="NCBI Taxonomy" id="443253"/>
    <lineage>
        <taxon>Bacteria</taxon>
        <taxon>Bacillati</taxon>
        <taxon>Bacillota</taxon>
        <taxon>Clostridia</taxon>
        <taxon>Eubacteriales</taxon>
        <taxon>Clostridiaceae</taxon>
        <taxon>Clostridium</taxon>
    </lineage>
</organism>
<evidence type="ECO:0000313" key="2">
    <source>
        <dbReference type="Proteomes" id="UP001498469"/>
    </source>
</evidence>
<proteinExistence type="predicted"/>
<dbReference type="EMBL" id="JAZHFS010000017">
    <property type="protein sequence ID" value="MEF2113874.1"/>
    <property type="molecule type" value="Genomic_DNA"/>
</dbReference>
<accession>A0ABU7USN7</accession>
<dbReference type="RefSeq" id="WP_216252550.1">
    <property type="nucleotide sequence ID" value="NZ_JAZHFS010000017.1"/>
</dbReference>
<dbReference type="Proteomes" id="UP001498469">
    <property type="component" value="Unassembled WGS sequence"/>
</dbReference>
<sequence length="429" mass="45747">MKNFKSIMMMGFMLLIVILSKPVMALGLDSFTNVPNFSVVIGDNMYTLEYANNPTNARLISDTVVKNKGDIFIKTDETGWIKNSDGKQVNKDSVDISTIKYNNGQGIGSTLSTPVKETSGIPVTLKAMKIIQFTSAITKTGETTAIFKYRVLDENGIDITKTVLDIEGSATSYSSVIIDPLSGTGTITFETFAYIDKDYMVLLGIKNKGAIGLSSKAAAPINSTPTEIAQGNIADAQAQAASPISEFMFDTKELTKTSDTTATFKYQVINKNGRDITQVIPASQLVGNSIITSLDPSTGTGTITYKFSDTNEKITLTLSDTITGATTSSIFNTVNSKIDKIKVISTKIGTHGDIGYALYSVYDQYGNDVTNGTNVTFSSNIAQVKANNGVLTITANAGIDFSTISSLVINGYDLKSGVSTSVTLATIQG</sequence>
<protein>
    <submittedName>
        <fullName evidence="1">Uncharacterized protein</fullName>
    </submittedName>
</protein>
<comment type="caution">
    <text evidence="1">The sequence shown here is derived from an EMBL/GenBank/DDBJ whole genome shotgun (WGS) entry which is preliminary data.</text>
</comment>